<accession>A0ABR8LUA8</accession>
<dbReference type="PANTHER" id="PTHR34406">
    <property type="entry name" value="PROTEIN YCEI"/>
    <property type="match status" value="1"/>
</dbReference>
<feature type="domain" description="Lipid/polyisoprenoid-binding YceI-like" evidence="2">
    <location>
        <begin position="44"/>
        <end position="214"/>
    </location>
</feature>
<evidence type="ECO:0000256" key="1">
    <source>
        <dbReference type="SAM" id="SignalP"/>
    </source>
</evidence>
<feature type="signal peptide" evidence="1">
    <location>
        <begin position="1"/>
        <end position="20"/>
    </location>
</feature>
<dbReference type="Proteomes" id="UP000627521">
    <property type="component" value="Unassembled WGS sequence"/>
</dbReference>
<gene>
    <name evidence="3" type="ORF">IEG06_03780</name>
</gene>
<dbReference type="PANTHER" id="PTHR34406:SF1">
    <property type="entry name" value="PROTEIN YCEI"/>
    <property type="match status" value="1"/>
</dbReference>
<feature type="chain" id="PRO_5045715173" evidence="1">
    <location>
        <begin position="21"/>
        <end position="216"/>
    </location>
</feature>
<dbReference type="EMBL" id="JACXXH010000001">
    <property type="protein sequence ID" value="MBD3862559.1"/>
    <property type="molecule type" value="Genomic_DNA"/>
</dbReference>
<dbReference type="Gene3D" id="2.40.128.110">
    <property type="entry name" value="Lipid/polyisoprenoid-binding, YceI-like"/>
    <property type="match status" value="1"/>
</dbReference>
<protein>
    <submittedName>
        <fullName evidence="3">YceI family protein</fullName>
    </submittedName>
</protein>
<dbReference type="SUPFAM" id="SSF101874">
    <property type="entry name" value="YceI-like"/>
    <property type="match status" value="1"/>
</dbReference>
<dbReference type="RefSeq" id="WP_099569813.1">
    <property type="nucleotide sequence ID" value="NZ_JACXXH010000001.1"/>
</dbReference>
<evidence type="ECO:0000313" key="4">
    <source>
        <dbReference type="Proteomes" id="UP000627521"/>
    </source>
</evidence>
<dbReference type="SMART" id="SM00867">
    <property type="entry name" value="YceI"/>
    <property type="match status" value="1"/>
</dbReference>
<dbReference type="InterPro" id="IPR007372">
    <property type="entry name" value="Lipid/polyisoprenoid-bd_YceI"/>
</dbReference>
<sequence>MKKIVLNLFAVAIVGLTVVACKSDAKEAKTGEVEAVAENVEAAKYKADAENSMIMWKANKIVGGHEGTINVSSGVAEFEGDKLVGGNFMFDINTIKCTDIPETEEANANLIGHLKSPDFFDVAQFGTAAFEITKVEGNNISGNLTLKGIKKNITFPASVAVNGDDVTITSDTFTLDRTEWNIMYNSATSDDVAASLGDKLIKDDVEIKISVKAKKA</sequence>
<dbReference type="InterPro" id="IPR036761">
    <property type="entry name" value="TTHA0802/YceI-like_sf"/>
</dbReference>
<name>A0ABR8LUA8_9FLAO</name>
<evidence type="ECO:0000313" key="3">
    <source>
        <dbReference type="EMBL" id="MBD3862559.1"/>
    </source>
</evidence>
<proteinExistence type="predicted"/>
<evidence type="ECO:0000259" key="2">
    <source>
        <dbReference type="SMART" id="SM00867"/>
    </source>
</evidence>
<comment type="caution">
    <text evidence="3">The sequence shown here is derived from an EMBL/GenBank/DDBJ whole genome shotgun (WGS) entry which is preliminary data.</text>
</comment>
<dbReference type="PROSITE" id="PS51257">
    <property type="entry name" value="PROKAR_LIPOPROTEIN"/>
    <property type="match status" value="1"/>
</dbReference>
<reference evidence="3 4" key="1">
    <citation type="submission" date="2020-09" db="EMBL/GenBank/DDBJ databases">
        <title>Bacillus nautilus sp. nov., Chryseoglobus crepusculi sp. nov, and Psychrobacter noctis sp. nov., isolated from deep-sea sponges from the equatorial Atlantic.</title>
        <authorList>
            <person name="Stennett H.L."/>
            <person name="Williams S.E."/>
        </authorList>
    </citation>
    <scope>NUCLEOTIDE SEQUENCE [LARGE SCALE GENOMIC DNA]</scope>
    <source>
        <strain evidence="3 4">28M-24</strain>
    </source>
</reference>
<dbReference type="Pfam" id="PF04264">
    <property type="entry name" value="YceI"/>
    <property type="match status" value="1"/>
</dbReference>
<keyword evidence="4" id="KW-1185">Reference proteome</keyword>
<keyword evidence="1" id="KW-0732">Signal</keyword>
<organism evidence="3 4">
    <name type="scientific">Olleya marilimosa</name>
    <dbReference type="NCBI Taxonomy" id="272164"/>
    <lineage>
        <taxon>Bacteria</taxon>
        <taxon>Pseudomonadati</taxon>
        <taxon>Bacteroidota</taxon>
        <taxon>Flavobacteriia</taxon>
        <taxon>Flavobacteriales</taxon>
        <taxon>Flavobacteriaceae</taxon>
    </lineage>
</organism>